<accession>A0A9P8CQK1</accession>
<feature type="region of interest" description="Disordered" evidence="1">
    <location>
        <begin position="24"/>
        <end position="46"/>
    </location>
</feature>
<evidence type="ECO:0000313" key="2">
    <source>
        <dbReference type="EMBL" id="KAG9256019.1"/>
    </source>
</evidence>
<evidence type="ECO:0000256" key="1">
    <source>
        <dbReference type="SAM" id="MobiDB-lite"/>
    </source>
</evidence>
<evidence type="ECO:0000313" key="3">
    <source>
        <dbReference type="Proteomes" id="UP000887229"/>
    </source>
</evidence>
<proteinExistence type="predicted"/>
<feature type="compositionally biased region" description="Low complexity" evidence="1">
    <location>
        <begin position="33"/>
        <end position="46"/>
    </location>
</feature>
<dbReference type="RefSeq" id="XP_046119943.1">
    <property type="nucleotide sequence ID" value="XM_046262112.1"/>
</dbReference>
<keyword evidence="3" id="KW-1185">Reference proteome</keyword>
<reference evidence="2" key="1">
    <citation type="journal article" date="2021" name="IMA Fungus">
        <title>Genomic characterization of three marine fungi, including Emericellopsis atlantica sp. nov. with signatures of a generalist lifestyle and marine biomass degradation.</title>
        <authorList>
            <person name="Hagestad O.C."/>
            <person name="Hou L."/>
            <person name="Andersen J.H."/>
            <person name="Hansen E.H."/>
            <person name="Altermark B."/>
            <person name="Li C."/>
            <person name="Kuhnert E."/>
            <person name="Cox R.J."/>
            <person name="Crous P.W."/>
            <person name="Spatafora J.W."/>
            <person name="Lail K."/>
            <person name="Amirebrahimi M."/>
            <person name="Lipzen A."/>
            <person name="Pangilinan J."/>
            <person name="Andreopoulos W."/>
            <person name="Hayes R.D."/>
            <person name="Ng V."/>
            <person name="Grigoriev I.V."/>
            <person name="Jackson S.A."/>
            <person name="Sutton T.D.S."/>
            <person name="Dobson A.D.W."/>
            <person name="Rama T."/>
        </authorList>
    </citation>
    <scope>NUCLEOTIDE SEQUENCE</scope>
    <source>
        <strain evidence="2">TS7</strain>
    </source>
</reference>
<sequence>MAALCQADFKVNFSATVAHPATLMPKSPMTRLPTRTSAPSRLPSSRSRMTTSACVAHSTVDFPFDFFESMVEPMCLMVWTFDRRPAQAKPGLIQWMHNTVHQTLKKPQQKIKEHTLFQVHVSEGKGFFVKKLPTHLFYSVLTTVPDVVLRQPFTIGCLRFPLLPQQAQARESHLQRELRLCWGETGDEFWIDLLLRHGVSLALKNIAWLGIIGKRARRLLNQHASGDEHLPWIGEHCSGMVRQEREHEACQGWNYTCLNYSGHTFDPHTAANANRRYLRTLFLYF</sequence>
<dbReference type="EMBL" id="MU251249">
    <property type="protein sequence ID" value="KAG9256019.1"/>
    <property type="molecule type" value="Genomic_DNA"/>
</dbReference>
<comment type="caution">
    <text evidence="2">The sequence shown here is derived from an EMBL/GenBank/DDBJ whole genome shotgun (WGS) entry which is preliminary data.</text>
</comment>
<protein>
    <submittedName>
        <fullName evidence="2">Uncharacterized protein</fullName>
    </submittedName>
</protein>
<gene>
    <name evidence="2" type="ORF">F5Z01DRAFT_634982</name>
</gene>
<name>A0A9P8CQK1_9HYPO</name>
<organism evidence="2 3">
    <name type="scientific">Emericellopsis atlantica</name>
    <dbReference type="NCBI Taxonomy" id="2614577"/>
    <lineage>
        <taxon>Eukaryota</taxon>
        <taxon>Fungi</taxon>
        <taxon>Dikarya</taxon>
        <taxon>Ascomycota</taxon>
        <taxon>Pezizomycotina</taxon>
        <taxon>Sordariomycetes</taxon>
        <taxon>Hypocreomycetidae</taxon>
        <taxon>Hypocreales</taxon>
        <taxon>Bionectriaceae</taxon>
        <taxon>Emericellopsis</taxon>
    </lineage>
</organism>
<dbReference type="AlphaFoldDB" id="A0A9P8CQK1"/>
<dbReference type="GeneID" id="70293015"/>
<dbReference type="Proteomes" id="UP000887229">
    <property type="component" value="Unassembled WGS sequence"/>
</dbReference>